<sequence>MMDDLRILIARLGWPSSSARWWTMQELAVRLGEPVSKAATEAALLELLVSRKLEAEVVEVLYIFWIAAHEHRYKACQALAGSIPKPSILSALLLESLGLWTDNPVTDLEAVADDFDIPQDFNGVQGADIPRIFRTTMADIERNTGFPFVRQMAFEWSVNSKAYPDAPFQGNPWHFTGPLGEGFIGHISSRAAIRMISAYLRTLSVAEKLWGMPPNLAEDMALLALPLNPTLALLRPMRPSWFPSQTDFDGNQTAIAAAVRSLVEQAQVERPGDELIAFTSPIAISMERCIEVSIVRWNQVGGGCIPDENLAEHLQDYWSSGKMLHSHALDPLSTMTVLIPPACYAVTDKQSRAWPLTMALGIDRLGYLQHDLYPGRLFLPTMPGYDQLEVVPRYGYLEAKSDDEVVADLYYWNAGWGPVRPIQLDGNCGTALVSRGTAYRKLPGLADQILRSFYLWRVRTLQRKYTYDSFDETLSFGVVFV</sequence>
<dbReference type="EMBL" id="JAWZVU010000111">
    <property type="protein sequence ID" value="MDX7722064.1"/>
    <property type="molecule type" value="Genomic_DNA"/>
</dbReference>
<evidence type="ECO:0008006" key="3">
    <source>
        <dbReference type="Google" id="ProtNLM"/>
    </source>
</evidence>
<dbReference type="RefSeq" id="WP_220182175.1">
    <property type="nucleotide sequence ID" value="NZ_CP085468.1"/>
</dbReference>
<evidence type="ECO:0000313" key="2">
    <source>
        <dbReference type="Proteomes" id="UP001277183"/>
    </source>
</evidence>
<proteinExistence type="predicted"/>
<organism evidence="1 2">
    <name type="scientific">Aeromonas caviae</name>
    <name type="common">Aeromonas punctata</name>
    <dbReference type="NCBI Taxonomy" id="648"/>
    <lineage>
        <taxon>Bacteria</taxon>
        <taxon>Pseudomonadati</taxon>
        <taxon>Pseudomonadota</taxon>
        <taxon>Gammaproteobacteria</taxon>
        <taxon>Aeromonadales</taxon>
        <taxon>Aeromonadaceae</taxon>
        <taxon>Aeromonas</taxon>
    </lineage>
</organism>
<accession>A0AAW9F1Y2</accession>
<gene>
    <name evidence="1" type="ORF">SJS77_16610</name>
</gene>
<dbReference type="AlphaFoldDB" id="A0AAW9F1Y2"/>
<protein>
    <recommendedName>
        <fullName evidence="3">Multidrug DMT transporter permease</fullName>
    </recommendedName>
</protein>
<evidence type="ECO:0000313" key="1">
    <source>
        <dbReference type="EMBL" id="MDX7722064.1"/>
    </source>
</evidence>
<name>A0AAW9F1Y2_AERCA</name>
<reference evidence="1" key="1">
    <citation type="submission" date="2023-11" db="EMBL/GenBank/DDBJ databases">
        <title>WGS of Aeromonas in Northern Israel.</title>
        <authorList>
            <person name="Hershko Y."/>
        </authorList>
    </citation>
    <scope>NUCLEOTIDE SEQUENCE</scope>
    <source>
        <strain evidence="1">77416</strain>
    </source>
</reference>
<dbReference type="Proteomes" id="UP001277183">
    <property type="component" value="Unassembled WGS sequence"/>
</dbReference>
<comment type="caution">
    <text evidence="1">The sequence shown here is derived from an EMBL/GenBank/DDBJ whole genome shotgun (WGS) entry which is preliminary data.</text>
</comment>